<dbReference type="AlphaFoldDB" id="A0A841FEE6"/>
<dbReference type="InterPro" id="IPR013494">
    <property type="entry name" value="CHP02678"/>
</dbReference>
<comment type="caution">
    <text evidence="1">The sequence shown here is derived from an EMBL/GenBank/DDBJ whole genome shotgun (WGS) entry which is preliminary data.</text>
</comment>
<keyword evidence="2" id="KW-1185">Reference proteome</keyword>
<dbReference type="Pfam" id="PF09661">
    <property type="entry name" value="DUF2398"/>
    <property type="match status" value="1"/>
</dbReference>
<protein>
    <recommendedName>
        <fullName evidence="3">TIGR02678 family protein</fullName>
    </recommendedName>
</protein>
<evidence type="ECO:0000313" key="2">
    <source>
        <dbReference type="Proteomes" id="UP000548476"/>
    </source>
</evidence>
<evidence type="ECO:0008006" key="3">
    <source>
        <dbReference type="Google" id="ProtNLM"/>
    </source>
</evidence>
<accession>A0A841FEE6</accession>
<dbReference type="Proteomes" id="UP000548476">
    <property type="component" value="Unassembled WGS sequence"/>
</dbReference>
<proteinExistence type="predicted"/>
<organism evidence="1 2">
    <name type="scientific">Phytomonospora endophytica</name>
    <dbReference type="NCBI Taxonomy" id="714109"/>
    <lineage>
        <taxon>Bacteria</taxon>
        <taxon>Bacillati</taxon>
        <taxon>Actinomycetota</taxon>
        <taxon>Actinomycetes</taxon>
        <taxon>Micromonosporales</taxon>
        <taxon>Micromonosporaceae</taxon>
        <taxon>Phytomonospora</taxon>
    </lineage>
</organism>
<reference evidence="1 2" key="1">
    <citation type="submission" date="2020-08" db="EMBL/GenBank/DDBJ databases">
        <title>Genomic Encyclopedia of Type Strains, Phase IV (KMG-IV): sequencing the most valuable type-strain genomes for metagenomic binning, comparative biology and taxonomic classification.</title>
        <authorList>
            <person name="Goeker M."/>
        </authorList>
    </citation>
    <scope>NUCLEOTIDE SEQUENCE [LARGE SCALE GENOMIC DNA]</scope>
    <source>
        <strain evidence="1 2">YIM 65646</strain>
    </source>
</reference>
<dbReference type="EMBL" id="JACHGT010000003">
    <property type="protein sequence ID" value="MBB6033905.1"/>
    <property type="molecule type" value="Genomic_DNA"/>
</dbReference>
<sequence>MTALVDALSVTPLVPAGHDLFEPLSAFTAGVDERLRASGRGLRVGRGFLRLVDAGTAGLKGPDGVPLSPRVYACLVLTAVVLSAAPSRLPVTELAARVTAVAVEAGIDVGAEGPERWRASLVAALAVLRDWGVVFEVDGDPAAYAFDPAAEALLGIDAALAGAVVC</sequence>
<evidence type="ECO:0000313" key="1">
    <source>
        <dbReference type="EMBL" id="MBB6033905.1"/>
    </source>
</evidence>
<dbReference type="RefSeq" id="WP_184786754.1">
    <property type="nucleotide sequence ID" value="NZ_BONT01000013.1"/>
</dbReference>
<name>A0A841FEE6_9ACTN</name>
<gene>
    <name evidence="1" type="ORF">HNR73_001755</name>
</gene>